<dbReference type="InterPro" id="IPR002156">
    <property type="entry name" value="RNaseH_domain"/>
</dbReference>
<gene>
    <name evidence="2" type="ORF">LITE_LOCUS11940</name>
</gene>
<sequence length="113" mass="12662">MGITIGLRMAWEEGARQVEVQTDSRTALELIRESVGTHPHHILISQIRQLLSRDWQVELKHVYREGNVAADFLASLGHSLSVGEHTITAPSPTLNHLLLYDVMGIQTPRFVLS</sequence>
<dbReference type="GO" id="GO:0003676">
    <property type="term" value="F:nucleic acid binding"/>
    <property type="evidence" value="ECO:0007669"/>
    <property type="project" value="InterPro"/>
</dbReference>
<dbReference type="PANTHER" id="PTHR47723">
    <property type="entry name" value="OS05G0353850 PROTEIN"/>
    <property type="match status" value="1"/>
</dbReference>
<keyword evidence="3" id="KW-1185">Reference proteome</keyword>
<dbReference type="InterPro" id="IPR053151">
    <property type="entry name" value="RNase_H-like"/>
</dbReference>
<reference evidence="2" key="1">
    <citation type="submission" date="2022-08" db="EMBL/GenBank/DDBJ databases">
        <authorList>
            <person name="Gutierrez-Valencia J."/>
        </authorList>
    </citation>
    <scope>NUCLEOTIDE SEQUENCE</scope>
</reference>
<name>A0AAV0J1N1_9ROSI</name>
<evidence type="ECO:0000313" key="3">
    <source>
        <dbReference type="Proteomes" id="UP001154282"/>
    </source>
</evidence>
<dbReference type="GO" id="GO:0004523">
    <property type="term" value="F:RNA-DNA hybrid ribonuclease activity"/>
    <property type="evidence" value="ECO:0007669"/>
    <property type="project" value="InterPro"/>
</dbReference>
<dbReference type="AlphaFoldDB" id="A0AAV0J1N1"/>
<proteinExistence type="predicted"/>
<feature type="domain" description="RNase H type-1" evidence="1">
    <location>
        <begin position="2"/>
        <end position="75"/>
    </location>
</feature>
<dbReference type="InterPro" id="IPR012337">
    <property type="entry name" value="RNaseH-like_sf"/>
</dbReference>
<dbReference type="Gene3D" id="3.30.420.10">
    <property type="entry name" value="Ribonuclease H-like superfamily/Ribonuclease H"/>
    <property type="match status" value="1"/>
</dbReference>
<evidence type="ECO:0000259" key="1">
    <source>
        <dbReference type="Pfam" id="PF13456"/>
    </source>
</evidence>
<comment type="caution">
    <text evidence="2">The sequence shown here is derived from an EMBL/GenBank/DDBJ whole genome shotgun (WGS) entry which is preliminary data.</text>
</comment>
<dbReference type="Proteomes" id="UP001154282">
    <property type="component" value="Unassembled WGS sequence"/>
</dbReference>
<dbReference type="Pfam" id="PF13456">
    <property type="entry name" value="RVT_3"/>
    <property type="match status" value="1"/>
</dbReference>
<dbReference type="EMBL" id="CAMGYJ010000004">
    <property type="protein sequence ID" value="CAI0403204.1"/>
    <property type="molecule type" value="Genomic_DNA"/>
</dbReference>
<organism evidence="2 3">
    <name type="scientific">Linum tenue</name>
    <dbReference type="NCBI Taxonomy" id="586396"/>
    <lineage>
        <taxon>Eukaryota</taxon>
        <taxon>Viridiplantae</taxon>
        <taxon>Streptophyta</taxon>
        <taxon>Embryophyta</taxon>
        <taxon>Tracheophyta</taxon>
        <taxon>Spermatophyta</taxon>
        <taxon>Magnoliopsida</taxon>
        <taxon>eudicotyledons</taxon>
        <taxon>Gunneridae</taxon>
        <taxon>Pentapetalae</taxon>
        <taxon>rosids</taxon>
        <taxon>fabids</taxon>
        <taxon>Malpighiales</taxon>
        <taxon>Linaceae</taxon>
        <taxon>Linum</taxon>
    </lineage>
</organism>
<dbReference type="InterPro" id="IPR036397">
    <property type="entry name" value="RNaseH_sf"/>
</dbReference>
<dbReference type="InterPro" id="IPR044730">
    <property type="entry name" value="RNase_H-like_dom_plant"/>
</dbReference>
<evidence type="ECO:0000313" key="2">
    <source>
        <dbReference type="EMBL" id="CAI0403204.1"/>
    </source>
</evidence>
<dbReference type="CDD" id="cd06222">
    <property type="entry name" value="RNase_H_like"/>
    <property type="match status" value="1"/>
</dbReference>
<accession>A0AAV0J1N1</accession>
<dbReference type="SUPFAM" id="SSF53098">
    <property type="entry name" value="Ribonuclease H-like"/>
    <property type="match status" value="1"/>
</dbReference>
<dbReference type="PANTHER" id="PTHR47723:SF19">
    <property type="entry name" value="POLYNUCLEOTIDYL TRANSFERASE, RIBONUCLEASE H-LIKE SUPERFAMILY PROTEIN"/>
    <property type="match status" value="1"/>
</dbReference>
<protein>
    <recommendedName>
        <fullName evidence="1">RNase H type-1 domain-containing protein</fullName>
    </recommendedName>
</protein>